<evidence type="ECO:0000313" key="2">
    <source>
        <dbReference type="Proteomes" id="UP000565468"/>
    </source>
</evidence>
<dbReference type="RefSeq" id="WP_169506133.1">
    <property type="nucleotide sequence ID" value="NZ_JABBPN010000017.1"/>
</dbReference>
<gene>
    <name evidence="1" type="ORF">HII30_16405</name>
</gene>
<evidence type="ECO:0000313" key="1">
    <source>
        <dbReference type="EMBL" id="NMO97349.1"/>
    </source>
</evidence>
<protein>
    <submittedName>
        <fullName evidence="1">Uncharacterized protein</fullName>
    </submittedName>
</protein>
<accession>A0A848MAR7</accession>
<proteinExistence type="predicted"/>
<reference evidence="1 2" key="1">
    <citation type="submission" date="2020-04" db="EMBL/GenBank/DDBJ databases">
        <title>Paenibacillus algicola sp. nov., a novel marine bacterium producing alginate lyase.</title>
        <authorList>
            <person name="Huang H."/>
        </authorList>
    </citation>
    <scope>NUCLEOTIDE SEQUENCE [LARGE SCALE GENOMIC DNA]</scope>
    <source>
        <strain evidence="1 2">L7-75</strain>
    </source>
</reference>
<name>A0A848MAR7_PAELE</name>
<dbReference type="AlphaFoldDB" id="A0A848MAR7"/>
<dbReference type="EMBL" id="JABBPN010000017">
    <property type="protein sequence ID" value="NMO97349.1"/>
    <property type="molecule type" value="Genomic_DNA"/>
</dbReference>
<organism evidence="1 2">
    <name type="scientific">Paenibacillus lemnae</name>
    <dbReference type="NCBI Taxonomy" id="1330551"/>
    <lineage>
        <taxon>Bacteria</taxon>
        <taxon>Bacillati</taxon>
        <taxon>Bacillota</taxon>
        <taxon>Bacilli</taxon>
        <taxon>Bacillales</taxon>
        <taxon>Paenibacillaceae</taxon>
        <taxon>Paenibacillus</taxon>
    </lineage>
</organism>
<keyword evidence="2" id="KW-1185">Reference proteome</keyword>
<sequence>MDKSINEQELAAFIAQKTQASTQDIRLVLKHEEAYIQKAHKDAKEEVDIDSDDLVDYILEQKDIKLDELTVERILESEMEYLIQNGHAEYMD</sequence>
<comment type="caution">
    <text evidence="1">The sequence shown here is derived from an EMBL/GenBank/DDBJ whole genome shotgun (WGS) entry which is preliminary data.</text>
</comment>
<dbReference type="Proteomes" id="UP000565468">
    <property type="component" value="Unassembled WGS sequence"/>
</dbReference>